<name>A0A8S0R9U9_OLEEU</name>
<dbReference type="Gramene" id="OE9A100196T1">
    <property type="protein sequence ID" value="OE9A100196C1"/>
    <property type="gene ID" value="OE9A100196"/>
</dbReference>
<proteinExistence type="predicted"/>
<organism evidence="3 5">
    <name type="scientific">Olea europaea subsp. europaea</name>
    <dbReference type="NCBI Taxonomy" id="158383"/>
    <lineage>
        <taxon>Eukaryota</taxon>
        <taxon>Viridiplantae</taxon>
        <taxon>Streptophyta</taxon>
        <taxon>Embryophyta</taxon>
        <taxon>Tracheophyta</taxon>
        <taxon>Spermatophyta</taxon>
        <taxon>Magnoliopsida</taxon>
        <taxon>eudicotyledons</taxon>
        <taxon>Gunneridae</taxon>
        <taxon>Pentapetalae</taxon>
        <taxon>asterids</taxon>
        <taxon>lamiids</taxon>
        <taxon>Lamiales</taxon>
        <taxon>Oleaceae</taxon>
        <taxon>Oleeae</taxon>
        <taxon>Olea</taxon>
    </lineage>
</organism>
<dbReference type="CDD" id="cd00051">
    <property type="entry name" value="EFh"/>
    <property type="match status" value="1"/>
</dbReference>
<dbReference type="PROSITE" id="PS00018">
    <property type="entry name" value="EF_HAND_1"/>
    <property type="match status" value="2"/>
</dbReference>
<dbReference type="EMBL" id="CACTIH010007271">
    <property type="protein sequence ID" value="CAA3007238.1"/>
    <property type="molecule type" value="Genomic_DNA"/>
</dbReference>
<evidence type="ECO:0000313" key="5">
    <source>
        <dbReference type="Proteomes" id="UP000594638"/>
    </source>
</evidence>
<dbReference type="AlphaFoldDB" id="A0A8S0R9U9"/>
<dbReference type="SMART" id="SM00054">
    <property type="entry name" value="EFh"/>
    <property type="match status" value="1"/>
</dbReference>
<protein>
    <submittedName>
        <fullName evidence="3">EF-hand domain</fullName>
    </submittedName>
</protein>
<keyword evidence="5" id="KW-1185">Reference proteome</keyword>
<accession>A0A8S0R9U9</accession>
<dbReference type="EMBL" id="CACTIH010002312">
    <property type="protein sequence ID" value="CAA2975815.1"/>
    <property type="molecule type" value="Genomic_DNA"/>
</dbReference>
<dbReference type="SUPFAM" id="SSF47473">
    <property type="entry name" value="EF-hand"/>
    <property type="match status" value="1"/>
</dbReference>
<dbReference type="InterPro" id="IPR018247">
    <property type="entry name" value="EF_Hand_1_Ca_BS"/>
</dbReference>
<dbReference type="InterPro" id="IPR002048">
    <property type="entry name" value="EF_hand_dom"/>
</dbReference>
<reference evidence="3 5" key="1">
    <citation type="submission" date="2019-12" db="EMBL/GenBank/DDBJ databases">
        <authorList>
            <person name="Alioto T."/>
            <person name="Alioto T."/>
            <person name="Gomez Garrido J."/>
        </authorList>
    </citation>
    <scope>NUCLEOTIDE SEQUENCE [LARGE SCALE GENOMIC DNA]</scope>
</reference>
<dbReference type="Proteomes" id="UP000594638">
    <property type="component" value="Unassembled WGS sequence"/>
</dbReference>
<evidence type="ECO:0000313" key="4">
    <source>
        <dbReference type="EMBL" id="CAA3007238.1"/>
    </source>
</evidence>
<sequence length="89" mass="10125">MTIPGGHKRQLTPEEFKKWLKTFDADGDGRISKTELRNAIRSSGAWFSGRKSGRGMNVADTNHDGFIDDDEIENLLDFAEKKMNVQFSY</sequence>
<evidence type="ECO:0000313" key="3">
    <source>
        <dbReference type="EMBL" id="CAA2975815.1"/>
    </source>
</evidence>
<gene>
    <name evidence="3" type="ORF">OLEA9_A051997</name>
    <name evidence="4" type="ORF">OLEA9_A100196</name>
</gene>
<dbReference type="Pfam" id="PF13202">
    <property type="entry name" value="EF-hand_5"/>
    <property type="match status" value="2"/>
</dbReference>
<feature type="domain" description="EF-hand" evidence="2">
    <location>
        <begin position="56"/>
        <end position="82"/>
    </location>
</feature>
<evidence type="ECO:0000259" key="2">
    <source>
        <dbReference type="PROSITE" id="PS50222"/>
    </source>
</evidence>
<keyword evidence="1" id="KW-0106">Calcium</keyword>
<dbReference type="Gramene" id="OE9A051997T1">
    <property type="protein sequence ID" value="OE9A051997C1"/>
    <property type="gene ID" value="OE9A051997"/>
</dbReference>
<dbReference type="PROSITE" id="PS50222">
    <property type="entry name" value="EF_HAND_2"/>
    <property type="match status" value="2"/>
</dbReference>
<dbReference type="InterPro" id="IPR011992">
    <property type="entry name" value="EF-hand-dom_pair"/>
</dbReference>
<dbReference type="Gene3D" id="1.10.238.10">
    <property type="entry name" value="EF-hand"/>
    <property type="match status" value="1"/>
</dbReference>
<dbReference type="OrthoDB" id="26525at2759"/>
<feature type="domain" description="EF-hand" evidence="2">
    <location>
        <begin position="11"/>
        <end position="46"/>
    </location>
</feature>
<dbReference type="GO" id="GO:0005509">
    <property type="term" value="F:calcium ion binding"/>
    <property type="evidence" value="ECO:0007669"/>
    <property type="project" value="InterPro"/>
</dbReference>
<comment type="caution">
    <text evidence="3">The sequence shown here is derived from an EMBL/GenBank/DDBJ whole genome shotgun (WGS) entry which is preliminary data.</text>
</comment>
<evidence type="ECO:0000256" key="1">
    <source>
        <dbReference type="ARBA" id="ARBA00022837"/>
    </source>
</evidence>